<dbReference type="STRING" id="103827.A0A0N5D1T9"/>
<name>A0A0N5D1T9_THECL</name>
<dbReference type="WBParaSite" id="TCLT_0000682901-mRNA-1">
    <property type="protein sequence ID" value="TCLT_0000682901-mRNA-1"/>
    <property type="gene ID" value="TCLT_0000682901"/>
</dbReference>
<sequence>MEKNNPRGIYQFPRWRSIDALSASLVASRSNISLPTDSNLPLHRLQLMKLTEELAEKNKEEIHRKIARVNAAKMKRHSLVDSKVLQLDYKPWYDQKVISENIIRDSIADSKKTRRLFENKLNSKGKLFIHSIRINI</sequence>
<evidence type="ECO:0000313" key="2">
    <source>
        <dbReference type="Proteomes" id="UP000276776"/>
    </source>
</evidence>
<organism evidence="3">
    <name type="scientific">Thelazia callipaeda</name>
    <name type="common">Oriental eyeworm</name>
    <name type="synonym">Parasitic nematode</name>
    <dbReference type="NCBI Taxonomy" id="103827"/>
    <lineage>
        <taxon>Eukaryota</taxon>
        <taxon>Metazoa</taxon>
        <taxon>Ecdysozoa</taxon>
        <taxon>Nematoda</taxon>
        <taxon>Chromadorea</taxon>
        <taxon>Rhabditida</taxon>
        <taxon>Spirurina</taxon>
        <taxon>Spiruromorpha</taxon>
        <taxon>Thelazioidea</taxon>
        <taxon>Thelaziidae</taxon>
        <taxon>Thelazia</taxon>
    </lineage>
</organism>
<reference evidence="1 2" key="2">
    <citation type="submission" date="2018-11" db="EMBL/GenBank/DDBJ databases">
        <authorList>
            <consortium name="Pathogen Informatics"/>
        </authorList>
    </citation>
    <scope>NUCLEOTIDE SEQUENCE [LARGE SCALE GENOMIC DNA]</scope>
</reference>
<proteinExistence type="predicted"/>
<dbReference type="AlphaFoldDB" id="A0A0N5D1T9"/>
<accession>A0A0N5D1T9</accession>
<evidence type="ECO:0000313" key="3">
    <source>
        <dbReference type="WBParaSite" id="TCLT_0000682901-mRNA-1"/>
    </source>
</evidence>
<keyword evidence="2" id="KW-1185">Reference proteome</keyword>
<dbReference type="Proteomes" id="UP000276776">
    <property type="component" value="Unassembled WGS sequence"/>
</dbReference>
<evidence type="ECO:0000313" key="1">
    <source>
        <dbReference type="EMBL" id="VDN04213.1"/>
    </source>
</evidence>
<dbReference type="EMBL" id="UYYF01004447">
    <property type="protein sequence ID" value="VDN04213.1"/>
    <property type="molecule type" value="Genomic_DNA"/>
</dbReference>
<dbReference type="OrthoDB" id="5860066at2759"/>
<reference evidence="3" key="1">
    <citation type="submission" date="2017-02" db="UniProtKB">
        <authorList>
            <consortium name="WormBaseParasite"/>
        </authorList>
    </citation>
    <scope>IDENTIFICATION</scope>
</reference>
<protein>
    <submittedName>
        <fullName evidence="1 3">Uncharacterized protein</fullName>
    </submittedName>
</protein>
<gene>
    <name evidence="1" type="ORF">TCLT_LOCUS6818</name>
</gene>